<organism evidence="1 2">
    <name type="scientific">Rhodobaculum claviforme</name>
    <dbReference type="NCBI Taxonomy" id="1549854"/>
    <lineage>
        <taxon>Bacteria</taxon>
        <taxon>Pseudomonadati</taxon>
        <taxon>Pseudomonadota</taxon>
        <taxon>Alphaproteobacteria</taxon>
        <taxon>Rhodobacterales</taxon>
        <taxon>Paracoccaceae</taxon>
        <taxon>Rhodobaculum</taxon>
    </lineage>
</organism>
<accession>A0A934WII4</accession>
<comment type="caution">
    <text evidence="1">The sequence shown here is derived from an EMBL/GenBank/DDBJ whole genome shotgun (WGS) entry which is preliminary data.</text>
</comment>
<reference evidence="1" key="1">
    <citation type="submission" date="2017-05" db="EMBL/GenBank/DDBJ databases">
        <authorList>
            <person name="Imhoff J.F."/>
            <person name="Rahn T."/>
            <person name="Kuenzel S."/>
            <person name="Neulinger S.C."/>
        </authorList>
    </citation>
    <scope>NUCLEOTIDE SEQUENCE</scope>
    <source>
        <strain evidence="1">LMG 28126</strain>
    </source>
</reference>
<protein>
    <submittedName>
        <fullName evidence="1">Uncharacterized protein</fullName>
    </submittedName>
</protein>
<gene>
    <name evidence="1" type="ORF">CCR87_13030</name>
</gene>
<dbReference type="EMBL" id="NHSD01000296">
    <property type="protein sequence ID" value="MBK5928245.1"/>
    <property type="molecule type" value="Genomic_DNA"/>
</dbReference>
<keyword evidence="2" id="KW-1185">Reference proteome</keyword>
<evidence type="ECO:0000313" key="1">
    <source>
        <dbReference type="EMBL" id="MBK5928245.1"/>
    </source>
</evidence>
<proteinExistence type="predicted"/>
<reference evidence="1" key="2">
    <citation type="journal article" date="2020" name="Microorganisms">
        <title>Osmotic Adaptation and Compatible Solute Biosynthesis of Phototrophic Bacteria as Revealed from Genome Analyses.</title>
        <authorList>
            <person name="Imhoff J.F."/>
            <person name="Rahn T."/>
            <person name="Kunzel S."/>
            <person name="Keller A."/>
            <person name="Neulinger S.C."/>
        </authorList>
    </citation>
    <scope>NUCLEOTIDE SEQUENCE</scope>
    <source>
        <strain evidence="1">LMG 28126</strain>
    </source>
</reference>
<evidence type="ECO:0000313" key="2">
    <source>
        <dbReference type="Proteomes" id="UP000706333"/>
    </source>
</evidence>
<dbReference type="AlphaFoldDB" id="A0A934WII4"/>
<sequence length="61" mass="6583">MGDRRSRAPHLGLDAALPGDAFGWHADDFNAPQRAALAADFCDDATRDRRAARHDPNGAPQ</sequence>
<name>A0A934WII4_9RHOB</name>
<dbReference type="Proteomes" id="UP000706333">
    <property type="component" value="Unassembled WGS sequence"/>
</dbReference>